<feature type="compositionally biased region" description="Acidic residues" evidence="1">
    <location>
        <begin position="374"/>
        <end position="386"/>
    </location>
</feature>
<dbReference type="InterPro" id="IPR009072">
    <property type="entry name" value="Histone-fold"/>
</dbReference>
<dbReference type="STRING" id="1093900.A0A507APJ7"/>
<evidence type="ECO:0000313" key="3">
    <source>
        <dbReference type="EMBL" id="TPX08414.1"/>
    </source>
</evidence>
<proteinExistence type="predicted"/>
<accession>A0A507APJ7</accession>
<dbReference type="SUPFAM" id="SSF81383">
    <property type="entry name" value="F-box domain"/>
    <property type="match status" value="1"/>
</dbReference>
<dbReference type="Pfam" id="PF00125">
    <property type="entry name" value="Histone"/>
    <property type="match status" value="1"/>
</dbReference>
<dbReference type="GO" id="GO:0003677">
    <property type="term" value="F:DNA binding"/>
    <property type="evidence" value="ECO:0007669"/>
    <property type="project" value="InterPro"/>
</dbReference>
<reference evidence="3 4" key="1">
    <citation type="submission" date="2019-06" db="EMBL/GenBank/DDBJ databases">
        <title>Draft genome sequence of the filamentous fungus Phialemoniopsis curvata isolated from diesel fuel.</title>
        <authorList>
            <person name="Varaljay V.A."/>
            <person name="Lyon W.J."/>
            <person name="Crouch A.L."/>
            <person name="Drake C.E."/>
            <person name="Hollomon J.M."/>
            <person name="Nadeau L.J."/>
            <person name="Nunn H.S."/>
            <person name="Stevenson B.S."/>
            <person name="Bojanowski C.L."/>
            <person name="Crookes-Goodson W.J."/>
        </authorList>
    </citation>
    <scope>NUCLEOTIDE SEQUENCE [LARGE SCALE GENOMIC DNA]</scope>
    <source>
        <strain evidence="3 4">D216</strain>
    </source>
</reference>
<dbReference type="GO" id="GO:0046982">
    <property type="term" value="F:protein heterodimerization activity"/>
    <property type="evidence" value="ECO:0007669"/>
    <property type="project" value="InterPro"/>
</dbReference>
<dbReference type="OrthoDB" id="5232052at2759"/>
<dbReference type="SUPFAM" id="SSF47113">
    <property type="entry name" value="Histone-fold"/>
    <property type="match status" value="1"/>
</dbReference>
<feature type="domain" description="F-box" evidence="2">
    <location>
        <begin position="70"/>
        <end position="119"/>
    </location>
</feature>
<dbReference type="Proteomes" id="UP000319257">
    <property type="component" value="Unassembled WGS sequence"/>
</dbReference>
<keyword evidence="4" id="KW-1185">Reference proteome</keyword>
<feature type="compositionally biased region" description="Basic and acidic residues" evidence="1">
    <location>
        <begin position="354"/>
        <end position="370"/>
    </location>
</feature>
<dbReference type="AlphaFoldDB" id="A0A507APJ7"/>
<feature type="region of interest" description="Disordered" evidence="1">
    <location>
        <begin position="330"/>
        <end position="387"/>
    </location>
</feature>
<gene>
    <name evidence="3" type="ORF">E0L32_010144</name>
</gene>
<dbReference type="GeneID" id="41977591"/>
<dbReference type="Gene3D" id="1.10.20.10">
    <property type="entry name" value="Histone, subunit A"/>
    <property type="match status" value="1"/>
</dbReference>
<dbReference type="PROSITE" id="PS50181">
    <property type="entry name" value="FBOX"/>
    <property type="match status" value="1"/>
</dbReference>
<name>A0A507APJ7_9PEZI</name>
<dbReference type="InterPro" id="IPR007125">
    <property type="entry name" value="H2A/H2B/H3"/>
</dbReference>
<evidence type="ECO:0000259" key="2">
    <source>
        <dbReference type="PROSITE" id="PS50181"/>
    </source>
</evidence>
<dbReference type="CDD" id="cd09917">
    <property type="entry name" value="F-box_SF"/>
    <property type="match status" value="1"/>
</dbReference>
<comment type="caution">
    <text evidence="3">The sequence shown here is derived from an EMBL/GenBank/DDBJ whole genome shotgun (WGS) entry which is preliminary data.</text>
</comment>
<organism evidence="3 4">
    <name type="scientific">Thyridium curvatum</name>
    <dbReference type="NCBI Taxonomy" id="1093900"/>
    <lineage>
        <taxon>Eukaryota</taxon>
        <taxon>Fungi</taxon>
        <taxon>Dikarya</taxon>
        <taxon>Ascomycota</taxon>
        <taxon>Pezizomycotina</taxon>
        <taxon>Sordariomycetes</taxon>
        <taxon>Sordariomycetidae</taxon>
        <taxon>Thyridiales</taxon>
        <taxon>Thyridiaceae</taxon>
        <taxon>Thyridium</taxon>
    </lineage>
</organism>
<dbReference type="RefSeq" id="XP_030990125.1">
    <property type="nucleotide sequence ID" value="XM_031132730.1"/>
</dbReference>
<protein>
    <recommendedName>
        <fullName evidence="2">F-box domain-containing protein</fullName>
    </recommendedName>
</protein>
<evidence type="ECO:0000256" key="1">
    <source>
        <dbReference type="SAM" id="MobiDB-lite"/>
    </source>
</evidence>
<sequence>MAISPLEYASTLQQRHAYSSTPPVRQYGIPSQFTPFRTYQPRPLSPANYPSMMRLSPPKVTPSPTPRPSLSGLERLPVHILTQISYFLGYKNVIHLSMTSRRFNELRQKGWLKSDWEDKFTFVLEQERKLRRKGGKGGASSSQFDDYACYMCFRIKDADDFANTTYLLDYAQVTSVDPHTDARRYRGLPSADPAETPDVRTQALVPSPYAEGSFASPTPSLLRLSGHQAPIPTPSLKYRPSQPGEVELLRNYCIRCGIESGLHPAGEAIETRLSKKRVWICLTCFFPAFSHFLGHEYLTIMKSPPRYPRRSGHRPDYDVRAVFRAIAKNEATDEEDVKETRPPRRRMRHPGHGKIVESDDELRTSLRDSTTEQEGPEEENDVEDGGDLVSIDWSGIWQGALDECEEALGKEPQPSASNNVLPEGEVKLDETKAAEIIESDSDEDDHHFEVRTRRDLPREDFRDLCREITHDIARSESEMQFDSRAIDLLQEATEDCLVSVFKAAGRLAARDGRDTVTTADIRTVVEVAGWST</sequence>
<dbReference type="EMBL" id="SKBQ01000079">
    <property type="protein sequence ID" value="TPX08414.1"/>
    <property type="molecule type" value="Genomic_DNA"/>
</dbReference>
<dbReference type="InterPro" id="IPR036047">
    <property type="entry name" value="F-box-like_dom_sf"/>
</dbReference>
<feature type="region of interest" description="Disordered" evidence="1">
    <location>
        <begin position="47"/>
        <end position="69"/>
    </location>
</feature>
<feature type="compositionally biased region" description="Basic residues" evidence="1">
    <location>
        <begin position="343"/>
        <end position="352"/>
    </location>
</feature>
<dbReference type="InterPro" id="IPR001810">
    <property type="entry name" value="F-box_dom"/>
</dbReference>
<evidence type="ECO:0000313" key="4">
    <source>
        <dbReference type="Proteomes" id="UP000319257"/>
    </source>
</evidence>
<dbReference type="InParanoid" id="A0A507APJ7"/>